<protein>
    <submittedName>
        <fullName evidence="2">Uncharacterized protein</fullName>
    </submittedName>
</protein>
<organism evidence="2 3">
    <name type="scientific">Phaeosphaeria nodorum (strain SN15 / ATCC MYA-4574 / FGSC 10173)</name>
    <name type="common">Glume blotch fungus</name>
    <name type="synonym">Parastagonospora nodorum</name>
    <dbReference type="NCBI Taxonomy" id="321614"/>
    <lineage>
        <taxon>Eukaryota</taxon>
        <taxon>Fungi</taxon>
        <taxon>Dikarya</taxon>
        <taxon>Ascomycota</taxon>
        <taxon>Pezizomycotina</taxon>
        <taxon>Dothideomycetes</taxon>
        <taxon>Pleosporomycetidae</taxon>
        <taxon>Pleosporales</taxon>
        <taxon>Pleosporineae</taxon>
        <taxon>Phaeosphaeriaceae</taxon>
        <taxon>Parastagonospora</taxon>
    </lineage>
</organism>
<dbReference type="Proteomes" id="UP000001055">
    <property type="component" value="Unassembled WGS sequence"/>
</dbReference>
<feature type="region of interest" description="Disordered" evidence="1">
    <location>
        <begin position="176"/>
        <end position="220"/>
    </location>
</feature>
<dbReference type="EMBL" id="CH445346">
    <property type="protein sequence ID" value="EAT80124.1"/>
    <property type="molecule type" value="Genomic_DNA"/>
</dbReference>
<feature type="region of interest" description="Disordered" evidence="1">
    <location>
        <begin position="274"/>
        <end position="303"/>
    </location>
</feature>
<evidence type="ECO:0000313" key="2">
    <source>
        <dbReference type="EMBL" id="EAT80124.1"/>
    </source>
</evidence>
<accession>Q0U7F3</accession>
<dbReference type="InParanoid" id="Q0U7F3"/>
<proteinExistence type="predicted"/>
<evidence type="ECO:0000256" key="1">
    <source>
        <dbReference type="SAM" id="MobiDB-lite"/>
    </source>
</evidence>
<dbReference type="RefSeq" id="XP_001802534.1">
    <property type="nucleotide sequence ID" value="XM_001802482.1"/>
</dbReference>
<dbReference type="AlphaFoldDB" id="Q0U7F3"/>
<gene>
    <name evidence="2" type="ORF">SNOG_12311</name>
</gene>
<reference evidence="3" key="1">
    <citation type="journal article" date="2007" name="Plant Cell">
        <title>Dothideomycete-plant interactions illuminated by genome sequencing and EST analysis of the wheat pathogen Stagonospora nodorum.</title>
        <authorList>
            <person name="Hane J.K."/>
            <person name="Lowe R.G."/>
            <person name="Solomon P.S."/>
            <person name="Tan K.C."/>
            <person name="Schoch C.L."/>
            <person name="Spatafora J.W."/>
            <person name="Crous P.W."/>
            <person name="Kodira C."/>
            <person name="Birren B.W."/>
            <person name="Galagan J.E."/>
            <person name="Torriani S.F."/>
            <person name="McDonald B.A."/>
            <person name="Oliver R.P."/>
        </authorList>
    </citation>
    <scope>NUCLEOTIDE SEQUENCE [LARGE SCALE GENOMIC DNA]</scope>
    <source>
        <strain evidence="3">SN15 / ATCC MYA-4574 / FGSC 10173</strain>
    </source>
</reference>
<feature type="compositionally biased region" description="Polar residues" evidence="1">
    <location>
        <begin position="185"/>
        <end position="204"/>
    </location>
</feature>
<sequence>MTTNDIRNRKLRAKLAFDYEDMPMPSLPTMMDLYLQSLESPATPPPRVYPANFAPADPKTHEPAIPKDFDIASLTYTDYKALNLSFVQEHEVIGRIREEVPLIDRDQVDSIILADAGKQLKNGVFTLCRMMHIDPKAVKLMIDQQFREFYGPEVSREVSAALTPVAEVRQTVVDEADKNHAGEGNNASGSNTPHKTASTPSSPSGVELTPAPEPANKRMKLGPQEIAIEQVREDELDLKEATPEVFAAPTHDVHEATSMRNSMSVARDSMRNSIAASDRSETVPATPMPGAAKKRGKRAPPTQALKEMRAYKGLFETPRSVPAILGMVPDTLRGRMHMSSIVTR</sequence>
<dbReference type="GeneID" id="5979443"/>
<dbReference type="KEGG" id="pno:SNOG_12311"/>
<evidence type="ECO:0000313" key="3">
    <source>
        <dbReference type="Proteomes" id="UP000001055"/>
    </source>
</evidence>
<name>Q0U7F3_PHANO</name>